<proteinExistence type="predicted"/>
<dbReference type="Proteomes" id="UP000287972">
    <property type="component" value="Unassembled WGS sequence"/>
</dbReference>
<name>A0A428SK55_9HYPO</name>
<accession>A0A428SK55</accession>
<evidence type="ECO:0000313" key="1">
    <source>
        <dbReference type="EMBL" id="RSL90181.1"/>
    </source>
</evidence>
<dbReference type="AlphaFoldDB" id="A0A428SK55"/>
<dbReference type="EMBL" id="NKCL01000010">
    <property type="protein sequence ID" value="RSL90181.1"/>
    <property type="molecule type" value="Genomic_DNA"/>
</dbReference>
<reference evidence="1 2" key="1">
    <citation type="submission" date="2017-06" db="EMBL/GenBank/DDBJ databases">
        <title>Comparative genomic analysis of Ambrosia Fusariam Clade fungi.</title>
        <authorList>
            <person name="Stajich J.E."/>
            <person name="Carrillo J."/>
            <person name="Kijimoto T."/>
            <person name="Eskalen A."/>
            <person name="O'Donnell K."/>
            <person name="Kasson M."/>
        </authorList>
    </citation>
    <scope>NUCLEOTIDE SEQUENCE [LARGE SCALE GENOMIC DNA]</scope>
    <source>
        <strain evidence="1 2">NRRL62606</strain>
    </source>
</reference>
<comment type="caution">
    <text evidence="1">The sequence shown here is derived from an EMBL/GenBank/DDBJ whole genome shotgun (WGS) entry which is preliminary data.</text>
</comment>
<gene>
    <name evidence="1" type="ORF">CEP51_000848</name>
</gene>
<protein>
    <submittedName>
        <fullName evidence="1">Uncharacterized protein</fullName>
    </submittedName>
</protein>
<sequence>MCPSCIAVSKIGTCLYIEFAKIAEDDFQRLISSLPGTTLETGGMLKTIIYHNGPITNPPVPRTVPITQPVEGQEDDPKPALDIRPSTMLEIARWRFGDSHQTPAGLFIHKGRASRLTVLSYHPRECSLMIPGTGRIAGRVKKGIKTDIGLATLDDTILLKNEANVVNGTQIRALVPSKRLGMREIQFVHLPGTGAQSLLYRFGKRFEITRDETESNSARVSREQSAYLTNDPTTFSDRGESASTCGAIILRYQETPEEGKTPSFEACGIVNSNYLPLSGPRFLPHEHIVWADDFDELIEEGWDIH</sequence>
<evidence type="ECO:0000313" key="2">
    <source>
        <dbReference type="Proteomes" id="UP000287972"/>
    </source>
</evidence>
<keyword evidence="2" id="KW-1185">Reference proteome</keyword>
<organism evidence="1 2">
    <name type="scientific">Fusarium floridanum</name>
    <dbReference type="NCBI Taxonomy" id="1325733"/>
    <lineage>
        <taxon>Eukaryota</taxon>
        <taxon>Fungi</taxon>
        <taxon>Dikarya</taxon>
        <taxon>Ascomycota</taxon>
        <taxon>Pezizomycotina</taxon>
        <taxon>Sordariomycetes</taxon>
        <taxon>Hypocreomycetidae</taxon>
        <taxon>Hypocreales</taxon>
        <taxon>Nectriaceae</taxon>
        <taxon>Fusarium</taxon>
        <taxon>Fusarium solani species complex</taxon>
    </lineage>
</organism>